<dbReference type="EMBL" id="QGKV02000649">
    <property type="protein sequence ID" value="KAF3579869.1"/>
    <property type="molecule type" value="Genomic_DNA"/>
</dbReference>
<evidence type="ECO:0000256" key="4">
    <source>
        <dbReference type="ARBA" id="ARBA00022989"/>
    </source>
</evidence>
<proteinExistence type="predicted"/>
<sequence>MQLPSKFFWCRLTVNTRVVYFISKIKKLYEGGLKPTMTKREAALIFLASGMVTLSQNTESVAEEKVEEAHRKVMVANHPDAGGSTQESDILNQLHYTRIISV</sequence>
<protein>
    <recommendedName>
        <fullName evidence="9">J domain-containing protein</fullName>
    </recommendedName>
</protein>
<keyword evidence="5" id="KW-0496">Mitochondrion</keyword>
<accession>A0ABQ7DS98</accession>
<comment type="caution">
    <text evidence="7">The sequence shown here is derived from an EMBL/GenBank/DDBJ whole genome shotgun (WGS) entry which is preliminary data.</text>
</comment>
<dbReference type="PANTHER" id="PTHR12763:SF28">
    <property type="entry name" value="GEO10507P1-RELATED"/>
    <property type="match status" value="1"/>
</dbReference>
<gene>
    <name evidence="7" type="ORF">DY000_02035355</name>
</gene>
<evidence type="ECO:0000256" key="2">
    <source>
        <dbReference type="ARBA" id="ARBA00022692"/>
    </source>
</evidence>
<evidence type="ECO:0000256" key="5">
    <source>
        <dbReference type="ARBA" id="ARBA00023128"/>
    </source>
</evidence>
<reference evidence="7 8" key="1">
    <citation type="journal article" date="2020" name="BMC Genomics">
        <title>Intraspecific diversification of the crop wild relative Brassica cretica Lam. using demographic model selection.</title>
        <authorList>
            <person name="Kioukis A."/>
            <person name="Michalopoulou V.A."/>
            <person name="Briers L."/>
            <person name="Pirintsos S."/>
            <person name="Studholme D.J."/>
            <person name="Pavlidis P."/>
            <person name="Sarris P.F."/>
        </authorList>
    </citation>
    <scope>NUCLEOTIDE SEQUENCE [LARGE SCALE GENOMIC DNA]</scope>
    <source>
        <strain evidence="8">cv. PFS-1207/04</strain>
    </source>
</reference>
<keyword evidence="4" id="KW-1133">Transmembrane helix</keyword>
<keyword evidence="3" id="KW-0999">Mitochondrion inner membrane</keyword>
<name>A0ABQ7DS98_BRACR</name>
<dbReference type="SUPFAM" id="SSF46565">
    <property type="entry name" value="Chaperone J-domain"/>
    <property type="match status" value="1"/>
</dbReference>
<evidence type="ECO:0000256" key="6">
    <source>
        <dbReference type="ARBA" id="ARBA00023136"/>
    </source>
</evidence>
<keyword evidence="6" id="KW-0472">Membrane</keyword>
<dbReference type="PANTHER" id="PTHR12763">
    <property type="match status" value="1"/>
</dbReference>
<keyword evidence="8" id="KW-1185">Reference proteome</keyword>
<evidence type="ECO:0000256" key="1">
    <source>
        <dbReference type="ARBA" id="ARBA00004273"/>
    </source>
</evidence>
<evidence type="ECO:0000313" key="8">
    <source>
        <dbReference type="Proteomes" id="UP000266723"/>
    </source>
</evidence>
<dbReference type="Proteomes" id="UP000266723">
    <property type="component" value="Unassembled WGS sequence"/>
</dbReference>
<evidence type="ECO:0000313" key="7">
    <source>
        <dbReference type="EMBL" id="KAF3579869.1"/>
    </source>
</evidence>
<organism evidence="7 8">
    <name type="scientific">Brassica cretica</name>
    <name type="common">Mustard</name>
    <dbReference type="NCBI Taxonomy" id="69181"/>
    <lineage>
        <taxon>Eukaryota</taxon>
        <taxon>Viridiplantae</taxon>
        <taxon>Streptophyta</taxon>
        <taxon>Embryophyta</taxon>
        <taxon>Tracheophyta</taxon>
        <taxon>Spermatophyta</taxon>
        <taxon>Magnoliopsida</taxon>
        <taxon>eudicotyledons</taxon>
        <taxon>Gunneridae</taxon>
        <taxon>Pentapetalae</taxon>
        <taxon>rosids</taxon>
        <taxon>malvids</taxon>
        <taxon>Brassicales</taxon>
        <taxon>Brassicaceae</taxon>
        <taxon>Brassiceae</taxon>
        <taxon>Brassica</taxon>
    </lineage>
</organism>
<keyword evidence="2" id="KW-0812">Transmembrane</keyword>
<evidence type="ECO:0000256" key="3">
    <source>
        <dbReference type="ARBA" id="ARBA00022792"/>
    </source>
</evidence>
<comment type="subcellular location">
    <subcellularLocation>
        <location evidence="1">Mitochondrion inner membrane</location>
    </subcellularLocation>
</comment>
<dbReference type="Gene3D" id="1.10.287.110">
    <property type="entry name" value="DnaJ domain"/>
    <property type="match status" value="1"/>
</dbReference>
<evidence type="ECO:0008006" key="9">
    <source>
        <dbReference type="Google" id="ProtNLM"/>
    </source>
</evidence>
<dbReference type="InterPro" id="IPR036869">
    <property type="entry name" value="J_dom_sf"/>
</dbReference>